<dbReference type="AlphaFoldDB" id="A0A4Y2EXI0"/>
<protein>
    <submittedName>
        <fullName evidence="1">Uncharacterized protein</fullName>
    </submittedName>
</protein>
<keyword evidence="2" id="KW-1185">Reference proteome</keyword>
<gene>
    <name evidence="1" type="ORF">AVEN_8454_1</name>
</gene>
<evidence type="ECO:0000313" key="2">
    <source>
        <dbReference type="Proteomes" id="UP000499080"/>
    </source>
</evidence>
<accession>A0A4Y2EXI0</accession>
<reference evidence="1 2" key="1">
    <citation type="journal article" date="2019" name="Sci. Rep.">
        <title>Orb-weaving spider Araneus ventricosus genome elucidates the spidroin gene catalogue.</title>
        <authorList>
            <person name="Kono N."/>
            <person name="Nakamura H."/>
            <person name="Ohtoshi R."/>
            <person name="Moran D.A.P."/>
            <person name="Shinohara A."/>
            <person name="Yoshida Y."/>
            <person name="Fujiwara M."/>
            <person name="Mori M."/>
            <person name="Tomita M."/>
            <person name="Arakawa K."/>
        </authorList>
    </citation>
    <scope>NUCLEOTIDE SEQUENCE [LARGE SCALE GENOMIC DNA]</scope>
</reference>
<organism evidence="1 2">
    <name type="scientific">Araneus ventricosus</name>
    <name type="common">Orbweaver spider</name>
    <name type="synonym">Epeira ventricosa</name>
    <dbReference type="NCBI Taxonomy" id="182803"/>
    <lineage>
        <taxon>Eukaryota</taxon>
        <taxon>Metazoa</taxon>
        <taxon>Ecdysozoa</taxon>
        <taxon>Arthropoda</taxon>
        <taxon>Chelicerata</taxon>
        <taxon>Arachnida</taxon>
        <taxon>Araneae</taxon>
        <taxon>Araneomorphae</taxon>
        <taxon>Entelegynae</taxon>
        <taxon>Araneoidea</taxon>
        <taxon>Araneidae</taxon>
        <taxon>Araneus</taxon>
    </lineage>
</organism>
<comment type="caution">
    <text evidence="1">The sequence shown here is derived from an EMBL/GenBank/DDBJ whole genome shotgun (WGS) entry which is preliminary data.</text>
</comment>
<proteinExistence type="predicted"/>
<dbReference type="Proteomes" id="UP000499080">
    <property type="component" value="Unassembled WGS sequence"/>
</dbReference>
<name>A0A4Y2EXI0_ARAVE</name>
<dbReference type="EMBL" id="BGPR01000713">
    <property type="protein sequence ID" value="GBM32615.1"/>
    <property type="molecule type" value="Genomic_DNA"/>
</dbReference>
<sequence length="86" mass="10064">MSPKIQTSRYLFHLREDDEGVLCLPPFGEEVPRSLSWKEDWRMPRAPSTQKFVAVITLHYDGHVGGVVCIDVRRRLRRNKSLIDAW</sequence>
<evidence type="ECO:0000313" key="1">
    <source>
        <dbReference type="EMBL" id="GBM32615.1"/>
    </source>
</evidence>